<feature type="compositionally biased region" description="Basic residues" evidence="2">
    <location>
        <begin position="81"/>
        <end position="97"/>
    </location>
</feature>
<reference evidence="3" key="1">
    <citation type="journal article" date="2021" name="Sci. Adv.">
        <title>The American lobster genome reveals insights on longevity, neural, and immune adaptations.</title>
        <authorList>
            <person name="Polinski J.M."/>
            <person name="Zimin A.V."/>
            <person name="Clark K.F."/>
            <person name="Kohn A.B."/>
            <person name="Sadowski N."/>
            <person name="Timp W."/>
            <person name="Ptitsyn A."/>
            <person name="Khanna P."/>
            <person name="Romanova D.Y."/>
            <person name="Williams P."/>
            <person name="Greenwood S.J."/>
            <person name="Moroz L.L."/>
            <person name="Walt D.R."/>
            <person name="Bodnar A.G."/>
        </authorList>
    </citation>
    <scope>NUCLEOTIDE SEQUENCE</scope>
    <source>
        <strain evidence="3">GMGI-L3</strain>
    </source>
</reference>
<feature type="compositionally biased region" description="Polar residues" evidence="2">
    <location>
        <begin position="1390"/>
        <end position="1403"/>
    </location>
</feature>
<dbReference type="OrthoDB" id="6349262at2759"/>
<evidence type="ECO:0000313" key="4">
    <source>
        <dbReference type="Proteomes" id="UP000747542"/>
    </source>
</evidence>
<feature type="region of interest" description="Disordered" evidence="2">
    <location>
        <begin position="852"/>
        <end position="882"/>
    </location>
</feature>
<feature type="compositionally biased region" description="Basic and acidic residues" evidence="2">
    <location>
        <begin position="1787"/>
        <end position="1796"/>
    </location>
</feature>
<sequence>MADECVVCGEAVEGKPLYKKLGSGEFNVEVITALRALELTRLPETAKNDRYICWDCDEAIVGEYGRYLEDENKQKVEKAKQKQVKKQHRTRQKKKQRVQNQKKPIAQPIPVKTTRLKLSKTKQLELKRASNAHHNTHCVMCDNNFESGDRGYQRFPLKKSVSDELDVAQVMEQLGLARHIETKMKGRRFVCNPCFFIIRRTYKNKLMKGTATEGSSSSHGGTATATSQNPIHRATTEEHAAEIAKLLPPALAECYKILTSDCMTKRMSDDANNVDSRLRENDDISEPVTSKKVVPDNIDKEHLVSCESAPDGEQCDDQGFETEAEEEDSGLNVSQDEHGNYFIDMDIMSSPESDDDRVAGVNGDKESGEENMNDASHTPRKKKNVLLPRRLHHHLSVNLSDDKRQPETCSLTQVANIQEAKDDSKTETLTSNQVLTHIGICNICGISFTGKPQDWWHTLTSPLSGFESITVTMALKLLETSLAHTSKEARDARQVCLSCYGMVSVGFRSQVVQKIARQKNINASQVNFSKVKVRMVPKEDLKSVLGNHPEERGKALVENCETHNKETGEYEKENLVISEIKGIKRKCSDEVEVIRKEKRLKYGKQRISKALSTKNAGEDNNYKRKIRSREVISCNMREEKNDQTVDFSTKSGRKIKLNQKYIERKEDYNNTDQNFFGTEEDIDNEILTRRKKKISSNITQNAHCQNAVYSTKSGRKIKFTQKYVEADEEYKDTNQDFFDTVDDHNHSPISKQEFLQVTSQNCVTSQDKGQSYLREDTNVWSDSGGDSFEVNNSNKQSLSTQKINSRTPRNDDNESKKPNAVVVLKDLKFVLPQEAFGGKTVSAVKIEGNICQQTSSSDPSSHPKQLVTPGWSTQSCHSSPNQGAYSSPLQFIFNSMSTLQPEGASLSSSMHNQAPEVQFAGGSNLVNKDIDPSSVYVDGRCVVCGCNYNVQRNFWHSIEDHIKPPILMVPVRWVCLSLSVAALQLSQEDHDEGKVCRHCYVRLAKQFEIFVKMKVGESCGLSPKAVDLSEYLITFNQATMNIEADPNQCFSSQECEDAGQLLQKILPVIQSFSIDDIVARCHRQPLDMEDYSVWLLLVLNDLRIQTGASIGDLAAWLIRLMPSKMYDEGLRPCLSNLASFLLSVTKSSDIFTEDRLSAAIPPEVFILDNHSHGTTLSTTNTPTEMNTLNIKSSNFHQNHRGDQLNCVEREWDDGDKLSWEDFLTYVNLDDLMKGTAKPLSMKQFSNGVLYALWRVSRMLGENIRIVGDWLRQLSPIPLQKEQLDNLVTSCAGPLHSHLEKYPQDMHKLKCELISHLESSNSLNTPERQRIGRKKYCMSGSPVRSKIKVENGSKYLSVQENKTDGLGMCGSNIIGNIKRKRGRPRKRPLTLSESGISEQNNSNKNYHHKHALTSPGGVPMHGDSEEICSHKTAATSAESSSNLCGTSVENVSCKTSEAIDSSPSMLQKKKNSLVHQKEKVKLENTRTPVLNRKNAKSTQNKTIEGNIINVDSFEEKLHNGVREVSRSKRNTRSVGSIESECEETTTTRKDEQLLTQVKQDINLEDLDRPSVDDAKESESLQISSMLVNKMKDLEKQLQEMKKRNNELMEDNRKLVRVCFEGKKDEILVDQQHPASIDSKSVEDFSNETSQSKTSSIPDNPPVGVTQSSSEVIVHTTPNDHSFKKLSYKKGESSIKDSDHKNDEKFLEKQKITRRQQGKLHKMIKDTKSPQMDLENNPLTMGTSLRVRKNHSKENENDAAASHIPVMPTDKLPDSSLKRKSLSRYARSKHLDAEDKGSTLKNFVRKKGKNRQPKKVSKKSSLPFSKTSDDITQVSTKTQAKRLRFSQELEKSQADLKSGSEETSIPSKGDKSEICEKRHGSRKKKPKPRFEDLMNYDAGATIPP</sequence>
<accession>A0A8J5JZF8</accession>
<feature type="compositionally biased region" description="Polar residues" evidence="2">
    <location>
        <begin position="870"/>
        <end position="882"/>
    </location>
</feature>
<proteinExistence type="predicted"/>
<feature type="compositionally biased region" description="Basic residues" evidence="2">
    <location>
        <begin position="1801"/>
        <end position="1816"/>
    </location>
</feature>
<feature type="compositionally biased region" description="Polar residues" evidence="2">
    <location>
        <begin position="789"/>
        <end position="807"/>
    </location>
</feature>
<feature type="region of interest" description="Disordered" evidence="2">
    <location>
        <begin position="776"/>
        <end position="817"/>
    </location>
</feature>
<keyword evidence="1" id="KW-0175">Coiled coil</keyword>
<evidence type="ECO:0000256" key="1">
    <source>
        <dbReference type="SAM" id="Coils"/>
    </source>
</evidence>
<evidence type="ECO:0000256" key="2">
    <source>
        <dbReference type="SAM" id="MobiDB-lite"/>
    </source>
</evidence>
<feature type="region of interest" description="Disordered" evidence="2">
    <location>
        <begin position="209"/>
        <end position="229"/>
    </location>
</feature>
<gene>
    <name evidence="3" type="ORF">Hamer_G003717</name>
</gene>
<protein>
    <submittedName>
        <fullName evidence="3">Uncharacterized protein</fullName>
    </submittedName>
</protein>
<dbReference type="EMBL" id="JAHLQT010025476">
    <property type="protein sequence ID" value="KAG7164504.1"/>
    <property type="molecule type" value="Genomic_DNA"/>
</dbReference>
<feature type="region of interest" description="Disordered" evidence="2">
    <location>
        <begin position="349"/>
        <end position="379"/>
    </location>
</feature>
<feature type="compositionally biased region" description="Basic and acidic residues" evidence="2">
    <location>
        <begin position="1843"/>
        <end position="1858"/>
    </location>
</feature>
<feature type="coiled-coil region" evidence="1">
    <location>
        <begin position="1582"/>
        <end position="1616"/>
    </location>
</feature>
<dbReference type="Proteomes" id="UP000747542">
    <property type="component" value="Unassembled WGS sequence"/>
</dbReference>
<name>A0A8J5JZF8_HOMAM</name>
<feature type="region of interest" description="Disordered" evidence="2">
    <location>
        <begin position="78"/>
        <end position="106"/>
    </location>
</feature>
<feature type="compositionally biased region" description="Acidic residues" evidence="2">
    <location>
        <begin position="313"/>
        <end position="329"/>
    </location>
</feature>
<feature type="compositionally biased region" description="Basic and acidic residues" evidence="2">
    <location>
        <begin position="1866"/>
        <end position="1876"/>
    </location>
</feature>
<feature type="region of interest" description="Disordered" evidence="2">
    <location>
        <begin position="1523"/>
        <end position="1547"/>
    </location>
</feature>
<feature type="compositionally biased region" description="Basic and acidic residues" evidence="2">
    <location>
        <begin position="808"/>
        <end position="817"/>
    </location>
</feature>
<keyword evidence="4" id="KW-1185">Reference proteome</keyword>
<organism evidence="3 4">
    <name type="scientific">Homarus americanus</name>
    <name type="common">American lobster</name>
    <dbReference type="NCBI Taxonomy" id="6706"/>
    <lineage>
        <taxon>Eukaryota</taxon>
        <taxon>Metazoa</taxon>
        <taxon>Ecdysozoa</taxon>
        <taxon>Arthropoda</taxon>
        <taxon>Crustacea</taxon>
        <taxon>Multicrustacea</taxon>
        <taxon>Malacostraca</taxon>
        <taxon>Eumalacostraca</taxon>
        <taxon>Eucarida</taxon>
        <taxon>Decapoda</taxon>
        <taxon>Pleocyemata</taxon>
        <taxon>Astacidea</taxon>
        <taxon>Nephropoidea</taxon>
        <taxon>Nephropidae</taxon>
        <taxon>Homarus</taxon>
    </lineage>
</organism>
<feature type="compositionally biased region" description="Low complexity" evidence="2">
    <location>
        <begin position="209"/>
        <end position="227"/>
    </location>
</feature>
<feature type="compositionally biased region" description="Polar residues" evidence="2">
    <location>
        <begin position="1645"/>
        <end position="1656"/>
    </location>
</feature>
<feature type="compositionally biased region" description="Polar residues" evidence="2">
    <location>
        <begin position="852"/>
        <end position="863"/>
    </location>
</feature>
<feature type="compositionally biased region" description="Polar residues" evidence="2">
    <location>
        <begin position="1817"/>
        <end position="1836"/>
    </location>
</feature>
<feature type="region of interest" description="Disordered" evidence="2">
    <location>
        <begin position="307"/>
        <end position="336"/>
    </location>
</feature>
<comment type="caution">
    <text evidence="3">The sequence shown here is derived from an EMBL/GenBank/DDBJ whole genome shotgun (WGS) entry which is preliminary data.</text>
</comment>
<feature type="region of interest" description="Disordered" evidence="2">
    <location>
        <begin position="1379"/>
        <end position="1404"/>
    </location>
</feature>
<feature type="region of interest" description="Disordered" evidence="2">
    <location>
        <begin position="1629"/>
        <end position="1664"/>
    </location>
</feature>
<feature type="compositionally biased region" description="Basic residues" evidence="2">
    <location>
        <begin position="1776"/>
        <end position="1786"/>
    </location>
</feature>
<feature type="region of interest" description="Disordered" evidence="2">
    <location>
        <begin position="1748"/>
        <end position="1902"/>
    </location>
</feature>
<evidence type="ECO:0000313" key="3">
    <source>
        <dbReference type="EMBL" id="KAG7164504.1"/>
    </source>
</evidence>